<comment type="caution">
    <text evidence="1">The sequence shown here is derived from an EMBL/GenBank/DDBJ whole genome shotgun (WGS) entry which is preliminary data.</text>
</comment>
<organism evidence="1 2">
    <name type="scientific">Mycena pura</name>
    <dbReference type="NCBI Taxonomy" id="153505"/>
    <lineage>
        <taxon>Eukaryota</taxon>
        <taxon>Fungi</taxon>
        <taxon>Dikarya</taxon>
        <taxon>Basidiomycota</taxon>
        <taxon>Agaricomycotina</taxon>
        <taxon>Agaricomycetes</taxon>
        <taxon>Agaricomycetidae</taxon>
        <taxon>Agaricales</taxon>
        <taxon>Marasmiineae</taxon>
        <taxon>Mycenaceae</taxon>
        <taxon>Mycena</taxon>
    </lineage>
</organism>
<dbReference type="EMBL" id="JARJCW010000076">
    <property type="protein sequence ID" value="KAJ7197826.1"/>
    <property type="molecule type" value="Genomic_DNA"/>
</dbReference>
<reference evidence="1" key="1">
    <citation type="submission" date="2023-03" db="EMBL/GenBank/DDBJ databases">
        <title>Massive genome expansion in bonnet fungi (Mycena s.s.) driven by repeated elements and novel gene families across ecological guilds.</title>
        <authorList>
            <consortium name="Lawrence Berkeley National Laboratory"/>
            <person name="Harder C.B."/>
            <person name="Miyauchi S."/>
            <person name="Viragh M."/>
            <person name="Kuo A."/>
            <person name="Thoen E."/>
            <person name="Andreopoulos B."/>
            <person name="Lu D."/>
            <person name="Skrede I."/>
            <person name="Drula E."/>
            <person name="Henrissat B."/>
            <person name="Morin E."/>
            <person name="Kohler A."/>
            <person name="Barry K."/>
            <person name="LaButti K."/>
            <person name="Morin E."/>
            <person name="Salamov A."/>
            <person name="Lipzen A."/>
            <person name="Mereny Z."/>
            <person name="Hegedus B."/>
            <person name="Baldrian P."/>
            <person name="Stursova M."/>
            <person name="Weitz H."/>
            <person name="Taylor A."/>
            <person name="Grigoriev I.V."/>
            <person name="Nagy L.G."/>
            <person name="Martin F."/>
            <person name="Kauserud H."/>
        </authorList>
    </citation>
    <scope>NUCLEOTIDE SEQUENCE</scope>
    <source>
        <strain evidence="1">9144</strain>
    </source>
</reference>
<proteinExistence type="predicted"/>
<dbReference type="AlphaFoldDB" id="A0AAD6Y5L0"/>
<protein>
    <submittedName>
        <fullName evidence="1">Uncharacterized protein</fullName>
    </submittedName>
</protein>
<accession>A0AAD6Y5L0</accession>
<evidence type="ECO:0000313" key="2">
    <source>
        <dbReference type="Proteomes" id="UP001219525"/>
    </source>
</evidence>
<name>A0AAD6Y5L0_9AGAR</name>
<keyword evidence="2" id="KW-1185">Reference proteome</keyword>
<dbReference type="Proteomes" id="UP001219525">
    <property type="component" value="Unassembled WGS sequence"/>
</dbReference>
<evidence type="ECO:0000313" key="1">
    <source>
        <dbReference type="EMBL" id="KAJ7197826.1"/>
    </source>
</evidence>
<gene>
    <name evidence="1" type="ORF">GGX14DRAFT_374753</name>
</gene>
<sequence length="186" mass="20634">MDLDIACPDNAPAWICQGVAELSAKDLGREYRALVNAYITLEKMHGFMKDPSSSGMKKPAKLATESRPAEVALWIKRYRTGTVDIKNVGAFENKWWTWWALNQPMWRGRRADGRPEKVDAHGKSWGNLAVYGQNGLLSVVATLYWWGCAEQTRGTGDISAGWLDAVRDVAWVMAELLAAESSTTGT</sequence>